<evidence type="ECO:0000256" key="4">
    <source>
        <dbReference type="ARBA" id="ARBA00023004"/>
    </source>
</evidence>
<dbReference type="InterPro" id="IPR044304">
    <property type="entry name" value="NUBPL-like"/>
</dbReference>
<dbReference type="GO" id="GO:0140663">
    <property type="term" value="F:ATP-dependent FeS chaperone activity"/>
    <property type="evidence" value="ECO:0007669"/>
    <property type="project" value="InterPro"/>
</dbReference>
<evidence type="ECO:0000313" key="8">
    <source>
        <dbReference type="EMBL" id="CAB4889159.1"/>
    </source>
</evidence>
<accession>A0A6J7FA29</accession>
<protein>
    <submittedName>
        <fullName evidence="8">Unannotated protein</fullName>
    </submittedName>
</protein>
<dbReference type="EMBL" id="CAFBMB010000007">
    <property type="protein sequence ID" value="CAB4889159.1"/>
    <property type="molecule type" value="Genomic_DNA"/>
</dbReference>
<dbReference type="InterPro" id="IPR019591">
    <property type="entry name" value="Mrp/NBP35_ATP-bd"/>
</dbReference>
<keyword evidence="2" id="KW-0547">Nucleotide-binding</keyword>
<organism evidence="8">
    <name type="scientific">freshwater metagenome</name>
    <dbReference type="NCBI Taxonomy" id="449393"/>
    <lineage>
        <taxon>unclassified sequences</taxon>
        <taxon>metagenomes</taxon>
        <taxon>ecological metagenomes</taxon>
    </lineage>
</organism>
<evidence type="ECO:0000256" key="2">
    <source>
        <dbReference type="ARBA" id="ARBA00022741"/>
    </source>
</evidence>
<dbReference type="InterPro" id="IPR027417">
    <property type="entry name" value="P-loop_NTPase"/>
</dbReference>
<dbReference type="GO" id="GO:0051539">
    <property type="term" value="F:4 iron, 4 sulfur cluster binding"/>
    <property type="evidence" value="ECO:0007669"/>
    <property type="project" value="TreeGrafter"/>
</dbReference>
<sequence>MTGKPTSAASPDDVRSRVGAVQDPEIRRPLADLGMVGPIEVRGSEAIVSIRLTIAGCPAADHIERAVHEAALSSPGVTSAVVSVSIMTNEERSDMLATLRPAGRTMAFGPESMTRVIAVTSGKGGVGKSSVTVNLAVALARRGLRVGILDADVYGYSIPSLMGLAPGGVPVRPTRLDDAIVPPVAHDVKVISIGMFVDDTDVAVAWRGPMLQRTVTQFLTDVYFGDLDVLFIDLPPGTGDVAITVGQLLPHSDVLIVTTPQPYAAGVAIRAGALATQTGQRIIGVVENMSASVLSDGTRLDVFGSGGAAAVAAGLARTGLKVDVLARIPLSPAMAQAADSGIPLVASDPDDLAAAELTQLADEVLKRSARATATVPLTPRS</sequence>
<dbReference type="AlphaFoldDB" id="A0A6J7FA29"/>
<dbReference type="Gene3D" id="3.40.50.300">
    <property type="entry name" value="P-loop containing nucleotide triphosphate hydrolases"/>
    <property type="match status" value="1"/>
</dbReference>
<dbReference type="SUPFAM" id="SSF117916">
    <property type="entry name" value="Fe-S cluster assembly (FSCA) domain-like"/>
    <property type="match status" value="1"/>
</dbReference>
<dbReference type="Gene3D" id="3.30.300.130">
    <property type="entry name" value="Fe-S cluster assembly (FSCA)"/>
    <property type="match status" value="1"/>
</dbReference>
<dbReference type="PANTHER" id="PTHR42961:SF2">
    <property type="entry name" value="IRON-SULFUR PROTEIN NUBPL"/>
    <property type="match status" value="1"/>
</dbReference>
<dbReference type="PANTHER" id="PTHR42961">
    <property type="entry name" value="IRON-SULFUR PROTEIN NUBPL"/>
    <property type="match status" value="1"/>
</dbReference>
<keyword evidence="1" id="KW-0479">Metal-binding</keyword>
<dbReference type="GO" id="GO:0005524">
    <property type="term" value="F:ATP binding"/>
    <property type="evidence" value="ECO:0007669"/>
    <property type="project" value="UniProtKB-KW"/>
</dbReference>
<dbReference type="CDD" id="cd02037">
    <property type="entry name" value="Mrp_NBP35"/>
    <property type="match status" value="1"/>
</dbReference>
<evidence type="ECO:0000256" key="6">
    <source>
        <dbReference type="SAM" id="MobiDB-lite"/>
    </source>
</evidence>
<proteinExistence type="inferred from homology"/>
<evidence type="ECO:0000256" key="1">
    <source>
        <dbReference type="ARBA" id="ARBA00022723"/>
    </source>
</evidence>
<dbReference type="InterPro" id="IPR033756">
    <property type="entry name" value="YlxH/NBP35"/>
</dbReference>
<keyword evidence="4" id="KW-0408">Iron</keyword>
<dbReference type="SUPFAM" id="SSF52540">
    <property type="entry name" value="P-loop containing nucleoside triphosphate hydrolases"/>
    <property type="match status" value="1"/>
</dbReference>
<keyword evidence="3" id="KW-0067">ATP-binding</keyword>
<gene>
    <name evidence="8" type="ORF">UFOPK3516_00207</name>
</gene>
<evidence type="ECO:0000256" key="5">
    <source>
        <dbReference type="ARBA" id="ARBA00023014"/>
    </source>
</evidence>
<evidence type="ECO:0000256" key="3">
    <source>
        <dbReference type="ARBA" id="ARBA00022840"/>
    </source>
</evidence>
<evidence type="ECO:0000259" key="7">
    <source>
        <dbReference type="Pfam" id="PF01883"/>
    </source>
</evidence>
<dbReference type="GO" id="GO:0016226">
    <property type="term" value="P:iron-sulfur cluster assembly"/>
    <property type="evidence" value="ECO:0007669"/>
    <property type="project" value="InterPro"/>
</dbReference>
<dbReference type="Pfam" id="PF10609">
    <property type="entry name" value="ParA"/>
    <property type="match status" value="1"/>
</dbReference>
<dbReference type="GO" id="GO:0046872">
    <property type="term" value="F:metal ion binding"/>
    <property type="evidence" value="ECO:0007669"/>
    <property type="project" value="UniProtKB-KW"/>
</dbReference>
<dbReference type="Pfam" id="PF01883">
    <property type="entry name" value="FeS_assembly_P"/>
    <property type="match status" value="1"/>
</dbReference>
<keyword evidence="5" id="KW-0411">Iron-sulfur</keyword>
<reference evidence="8" key="1">
    <citation type="submission" date="2020-05" db="EMBL/GenBank/DDBJ databases">
        <authorList>
            <person name="Chiriac C."/>
            <person name="Salcher M."/>
            <person name="Ghai R."/>
            <person name="Kavagutti S V."/>
        </authorList>
    </citation>
    <scope>NUCLEOTIDE SEQUENCE</scope>
</reference>
<name>A0A6J7FA29_9ZZZZ</name>
<feature type="region of interest" description="Disordered" evidence="6">
    <location>
        <begin position="1"/>
        <end position="21"/>
    </location>
</feature>
<dbReference type="HAMAP" id="MF_02040">
    <property type="entry name" value="Mrp_NBP35"/>
    <property type="match status" value="1"/>
</dbReference>
<dbReference type="InterPro" id="IPR034904">
    <property type="entry name" value="FSCA_dom_sf"/>
</dbReference>
<feature type="domain" description="MIP18 family-like" evidence="7">
    <location>
        <begin position="12"/>
        <end position="80"/>
    </location>
</feature>
<dbReference type="InterPro" id="IPR002744">
    <property type="entry name" value="MIP18-like"/>
</dbReference>